<evidence type="ECO:0000313" key="1">
    <source>
        <dbReference type="EMBL" id="CDJ66597.1"/>
    </source>
</evidence>
<dbReference type="PANTHER" id="PTHR46104">
    <property type="entry name" value="GENE 9195-RELATED-RELATED"/>
    <property type="match status" value="1"/>
</dbReference>
<dbReference type="InterPro" id="IPR009030">
    <property type="entry name" value="Growth_fac_rcpt_cys_sf"/>
</dbReference>
<accession>U6MQX8</accession>
<dbReference type="SUPFAM" id="SSF57184">
    <property type="entry name" value="Growth factor receptor domain"/>
    <property type="match status" value="1"/>
</dbReference>
<dbReference type="VEuPathDB" id="ToxoDB:ENH_00024450"/>
<gene>
    <name evidence="1" type="ORF">ENH_00024450</name>
</gene>
<dbReference type="Proteomes" id="UP000030754">
    <property type="component" value="Unassembled WGS sequence"/>
</dbReference>
<proteinExistence type="predicted"/>
<dbReference type="EMBL" id="HG723691">
    <property type="protein sequence ID" value="CDJ66597.1"/>
    <property type="molecule type" value="Genomic_DNA"/>
</dbReference>
<keyword evidence="2" id="KW-1185">Reference proteome</keyword>
<evidence type="ECO:0000313" key="2">
    <source>
        <dbReference type="Proteomes" id="UP000030754"/>
    </source>
</evidence>
<dbReference type="GeneID" id="25472615"/>
<organism evidence="1 2">
    <name type="scientific">Eimeria necatrix</name>
    <dbReference type="NCBI Taxonomy" id="51315"/>
    <lineage>
        <taxon>Eukaryota</taxon>
        <taxon>Sar</taxon>
        <taxon>Alveolata</taxon>
        <taxon>Apicomplexa</taxon>
        <taxon>Conoidasida</taxon>
        <taxon>Coccidia</taxon>
        <taxon>Eucoccidiorida</taxon>
        <taxon>Eimeriorina</taxon>
        <taxon>Eimeriidae</taxon>
        <taxon>Eimeria</taxon>
    </lineage>
</organism>
<dbReference type="OrthoDB" id="439917at2759"/>
<name>U6MQX8_9EIME</name>
<dbReference type="PANTHER" id="PTHR46104:SF1">
    <property type="entry name" value="GENE 9195-RELATED"/>
    <property type="match status" value="1"/>
</dbReference>
<sequence>MPSREPNNMANDLCLKLNTPLLTNVARSTIIVTKSGMLLNSGKFCPEGTASPNDAQECTAGHMCPEGSASPMLCPQGTKQPSTGQANCIECTVGTINTSAFRTLAAAGEKLSQGKMKAVSMALIV</sequence>
<protein>
    <submittedName>
        <fullName evidence="1">Uncharacterized protein</fullName>
    </submittedName>
</protein>
<dbReference type="RefSeq" id="XP_013435064.1">
    <property type="nucleotide sequence ID" value="XM_013579610.1"/>
</dbReference>
<reference evidence="1" key="1">
    <citation type="submission" date="2013-10" db="EMBL/GenBank/DDBJ databases">
        <title>Genomic analysis of the causative agents of coccidiosis in chickens.</title>
        <authorList>
            <person name="Reid A.J."/>
            <person name="Blake D."/>
            <person name="Billington K."/>
            <person name="Browne H."/>
            <person name="Dunn M."/>
            <person name="Hung S."/>
            <person name="Kawahara F."/>
            <person name="Miranda-Saavedra D."/>
            <person name="Mourier T."/>
            <person name="Nagra H."/>
            <person name="Otto T.D."/>
            <person name="Rawlings N."/>
            <person name="Sanchez A."/>
            <person name="Sanders M."/>
            <person name="Subramaniam C."/>
            <person name="Tay Y."/>
            <person name="Dear P."/>
            <person name="Doerig C."/>
            <person name="Gruber A."/>
            <person name="Parkinson J."/>
            <person name="Shirley M."/>
            <person name="Wan K.L."/>
            <person name="Berriman M."/>
            <person name="Tomley F."/>
            <person name="Pain A."/>
        </authorList>
    </citation>
    <scope>NUCLEOTIDE SEQUENCE [LARGE SCALE GENOMIC DNA]</scope>
    <source>
        <strain evidence="1">Houghton</strain>
    </source>
</reference>
<dbReference type="SMART" id="SM01411">
    <property type="entry name" value="Ephrin_rec_like"/>
    <property type="match status" value="1"/>
</dbReference>
<reference evidence="1" key="2">
    <citation type="submission" date="2013-10" db="EMBL/GenBank/DDBJ databases">
        <authorList>
            <person name="Aslett M."/>
        </authorList>
    </citation>
    <scope>NUCLEOTIDE SEQUENCE [LARGE SCALE GENOMIC DNA]</scope>
    <source>
        <strain evidence="1">Houghton</strain>
    </source>
</reference>
<dbReference type="AlphaFoldDB" id="U6MQX8"/>